<dbReference type="PANTHER" id="PTHR43133">
    <property type="entry name" value="RNA POLYMERASE ECF-TYPE SIGMA FACTO"/>
    <property type="match status" value="1"/>
</dbReference>
<evidence type="ECO:0000313" key="9">
    <source>
        <dbReference type="Proteomes" id="UP001430360"/>
    </source>
</evidence>
<sequence length="186" mass="21229">MTHPATGKAPEDALPHTDVRTTQRLAQRYRPVLLRYFSRHLTSREDAEDLTQDALTRLSQQPAQRLAGLVNAEAFLLRIASNLLRDRFRRDRSHHVAYHVPIEGAILGWRGEEPSSERVYEDRARLQAFLQALDELSPRCRSVFLLQRYDGLTYSAIAKRLGISTSAVEKHMMRALMHLDATLGEA</sequence>
<dbReference type="Proteomes" id="UP001430360">
    <property type="component" value="Unassembled WGS sequence"/>
</dbReference>
<keyword evidence="4" id="KW-0804">Transcription</keyword>
<dbReference type="SUPFAM" id="SSF88659">
    <property type="entry name" value="Sigma3 and sigma4 domains of RNA polymerase sigma factors"/>
    <property type="match status" value="1"/>
</dbReference>
<dbReference type="InterPro" id="IPR013325">
    <property type="entry name" value="RNA_pol_sigma_r2"/>
</dbReference>
<comment type="similarity">
    <text evidence="1">Belongs to the sigma-70 factor family. ECF subfamily.</text>
</comment>
<evidence type="ECO:0000256" key="3">
    <source>
        <dbReference type="ARBA" id="ARBA00023082"/>
    </source>
</evidence>
<dbReference type="Pfam" id="PF08281">
    <property type="entry name" value="Sigma70_r4_2"/>
    <property type="match status" value="1"/>
</dbReference>
<evidence type="ECO:0000256" key="2">
    <source>
        <dbReference type="ARBA" id="ARBA00023015"/>
    </source>
</evidence>
<comment type="caution">
    <text evidence="8">The sequence shown here is derived from an EMBL/GenBank/DDBJ whole genome shotgun (WGS) entry which is preliminary data.</text>
</comment>
<reference evidence="8" key="1">
    <citation type="submission" date="2021-12" db="EMBL/GenBank/DDBJ databases">
        <authorList>
            <person name="Ulrich A."/>
        </authorList>
    </citation>
    <scope>NUCLEOTIDE SEQUENCE</scope>
    <source>
        <strain evidence="8">A1P009</strain>
    </source>
</reference>
<gene>
    <name evidence="8" type="ORF">LTT95_10110</name>
</gene>
<keyword evidence="9" id="KW-1185">Reference proteome</keyword>
<dbReference type="InterPro" id="IPR013324">
    <property type="entry name" value="RNA_pol_sigma_r3/r4-like"/>
</dbReference>
<evidence type="ECO:0000256" key="1">
    <source>
        <dbReference type="ARBA" id="ARBA00010641"/>
    </source>
</evidence>
<keyword evidence="2" id="KW-0805">Transcription regulation</keyword>
<feature type="compositionally biased region" description="Basic and acidic residues" evidence="5">
    <location>
        <begin position="9"/>
        <end position="21"/>
    </location>
</feature>
<evidence type="ECO:0000259" key="7">
    <source>
        <dbReference type="Pfam" id="PF08281"/>
    </source>
</evidence>
<dbReference type="Pfam" id="PF04542">
    <property type="entry name" value="Sigma70_r2"/>
    <property type="match status" value="1"/>
</dbReference>
<accession>A0ABS8UE00</accession>
<dbReference type="CDD" id="cd06171">
    <property type="entry name" value="Sigma70_r4"/>
    <property type="match status" value="1"/>
</dbReference>
<dbReference type="InterPro" id="IPR014284">
    <property type="entry name" value="RNA_pol_sigma-70_dom"/>
</dbReference>
<dbReference type="RefSeq" id="WP_232136305.1">
    <property type="nucleotide sequence ID" value="NZ_JAJQKU010000003.1"/>
</dbReference>
<feature type="domain" description="RNA polymerase sigma factor 70 region 4 type 2" evidence="7">
    <location>
        <begin position="127"/>
        <end position="179"/>
    </location>
</feature>
<name>A0ABS8UE00_9GAMM</name>
<dbReference type="NCBIfam" id="TIGR02937">
    <property type="entry name" value="sigma70-ECF"/>
    <property type="match status" value="1"/>
</dbReference>
<dbReference type="SUPFAM" id="SSF88946">
    <property type="entry name" value="Sigma2 domain of RNA polymerase sigma factors"/>
    <property type="match status" value="1"/>
</dbReference>
<protein>
    <submittedName>
        <fullName evidence="8">Sigma-70 family RNA polymerase sigma factor</fullName>
    </submittedName>
</protein>
<dbReference type="EMBL" id="JAJQKU010000003">
    <property type="protein sequence ID" value="MCD9097289.1"/>
    <property type="molecule type" value="Genomic_DNA"/>
</dbReference>
<evidence type="ECO:0000256" key="4">
    <source>
        <dbReference type="ARBA" id="ARBA00023163"/>
    </source>
</evidence>
<keyword evidence="3" id="KW-0731">Sigma factor</keyword>
<proteinExistence type="inferred from homology"/>
<organism evidence="8 9">
    <name type="scientific">Luteimonas fraxinea</name>
    <dbReference type="NCBI Taxonomy" id="2901869"/>
    <lineage>
        <taxon>Bacteria</taxon>
        <taxon>Pseudomonadati</taxon>
        <taxon>Pseudomonadota</taxon>
        <taxon>Gammaproteobacteria</taxon>
        <taxon>Lysobacterales</taxon>
        <taxon>Lysobacteraceae</taxon>
        <taxon>Luteimonas</taxon>
    </lineage>
</organism>
<dbReference type="InterPro" id="IPR007627">
    <property type="entry name" value="RNA_pol_sigma70_r2"/>
</dbReference>
<dbReference type="InterPro" id="IPR036388">
    <property type="entry name" value="WH-like_DNA-bd_sf"/>
</dbReference>
<dbReference type="Gene3D" id="1.10.10.10">
    <property type="entry name" value="Winged helix-like DNA-binding domain superfamily/Winged helix DNA-binding domain"/>
    <property type="match status" value="1"/>
</dbReference>
<dbReference type="PANTHER" id="PTHR43133:SF63">
    <property type="entry name" value="RNA POLYMERASE SIGMA FACTOR FECI-RELATED"/>
    <property type="match status" value="1"/>
</dbReference>
<evidence type="ECO:0000259" key="6">
    <source>
        <dbReference type="Pfam" id="PF04542"/>
    </source>
</evidence>
<feature type="domain" description="RNA polymerase sigma-70 region 2" evidence="6">
    <location>
        <begin position="25"/>
        <end position="92"/>
    </location>
</feature>
<evidence type="ECO:0000313" key="8">
    <source>
        <dbReference type="EMBL" id="MCD9097289.1"/>
    </source>
</evidence>
<reference evidence="8" key="2">
    <citation type="journal article" date="2022" name="Syst. Appl. Microbiol.">
        <title>Physiological and genomic characterisation of Luteimonas fraxinea sp. nov., a bacterial species associated with trees tolerant to ash dieback.</title>
        <authorList>
            <person name="Ulrich K."/>
            <person name="Becker R."/>
            <person name="Behrendt U."/>
            <person name="Kube M."/>
            <person name="Schneck V."/>
            <person name="Ulrich A."/>
        </authorList>
    </citation>
    <scope>NUCLEOTIDE SEQUENCE</scope>
    <source>
        <strain evidence="8">A1P009</strain>
    </source>
</reference>
<dbReference type="InterPro" id="IPR039425">
    <property type="entry name" value="RNA_pol_sigma-70-like"/>
</dbReference>
<dbReference type="InterPro" id="IPR013249">
    <property type="entry name" value="RNA_pol_sigma70_r4_t2"/>
</dbReference>
<feature type="region of interest" description="Disordered" evidence="5">
    <location>
        <begin position="1"/>
        <end position="21"/>
    </location>
</feature>
<dbReference type="Gene3D" id="1.10.1740.10">
    <property type="match status" value="1"/>
</dbReference>
<evidence type="ECO:0000256" key="5">
    <source>
        <dbReference type="SAM" id="MobiDB-lite"/>
    </source>
</evidence>